<gene>
    <name evidence="5" type="ORF">APZ42_018323</name>
</gene>
<dbReference type="GO" id="GO:0061929">
    <property type="term" value="F:gamma-glutamylaminecyclotransferase activity"/>
    <property type="evidence" value="ECO:0007669"/>
    <property type="project" value="InterPro"/>
</dbReference>
<dbReference type="AlphaFoldDB" id="A0A164Z3P6"/>
<dbReference type="Gene3D" id="3.10.490.10">
    <property type="entry name" value="Gamma-glutamyl cyclotransferase-like"/>
    <property type="match status" value="1"/>
</dbReference>
<dbReference type="InterPro" id="IPR039126">
    <property type="entry name" value="GGACT"/>
</dbReference>
<proteinExistence type="inferred from homology"/>
<dbReference type="OrthoDB" id="113620at2759"/>
<dbReference type="CDD" id="cd06661">
    <property type="entry name" value="GGCT_like"/>
    <property type="match status" value="1"/>
</dbReference>
<name>A0A164Z3P6_9CRUS</name>
<evidence type="ECO:0000256" key="2">
    <source>
        <dbReference type="PIRSR" id="PIRSR639126-1"/>
    </source>
</evidence>
<organism evidence="5 6">
    <name type="scientific">Daphnia magna</name>
    <dbReference type="NCBI Taxonomy" id="35525"/>
    <lineage>
        <taxon>Eukaryota</taxon>
        <taxon>Metazoa</taxon>
        <taxon>Ecdysozoa</taxon>
        <taxon>Arthropoda</taxon>
        <taxon>Crustacea</taxon>
        <taxon>Branchiopoda</taxon>
        <taxon>Diplostraca</taxon>
        <taxon>Cladocera</taxon>
        <taxon>Anomopoda</taxon>
        <taxon>Daphniidae</taxon>
        <taxon>Daphnia</taxon>
    </lineage>
</organism>
<evidence type="ECO:0000313" key="5">
    <source>
        <dbReference type="EMBL" id="KZS15909.1"/>
    </source>
</evidence>
<feature type="domain" description="Gamma-glutamylcyclotransferase AIG2-like" evidence="4">
    <location>
        <begin position="7"/>
        <end position="100"/>
    </location>
</feature>
<evidence type="ECO:0000256" key="3">
    <source>
        <dbReference type="RuleBase" id="RU367036"/>
    </source>
</evidence>
<dbReference type="InterPro" id="IPR009288">
    <property type="entry name" value="AIG2-like_dom"/>
</dbReference>
<dbReference type="Proteomes" id="UP000076858">
    <property type="component" value="Unassembled WGS sequence"/>
</dbReference>
<dbReference type="Pfam" id="PF06094">
    <property type="entry name" value="GGACT"/>
    <property type="match status" value="1"/>
</dbReference>
<dbReference type="STRING" id="35525.A0A164Z3P6"/>
<dbReference type="PANTHER" id="PTHR12510">
    <property type="entry name" value="TROPONIN C-AKIN-1 PROTEIN"/>
    <property type="match status" value="1"/>
</dbReference>
<comment type="similarity">
    <text evidence="1 3">Belongs to the gamma-glutamylcyclotransferase family.</text>
</comment>
<protein>
    <recommendedName>
        <fullName evidence="3">Gamma-glutamylcyclotransferase family protein</fullName>
    </recommendedName>
</protein>
<dbReference type="GO" id="GO:0016740">
    <property type="term" value="F:transferase activity"/>
    <property type="evidence" value="ECO:0007669"/>
    <property type="project" value="UniProtKB-KW"/>
</dbReference>
<sequence>MDQSYTVFVYGTLKRNQPNHHYLSSAKFITEATCFEKFPLVIASKIKGELFTVDEETLAKLDELENHPTLYVRQLQSFETTDGKIVEAWVYLLQEYKPEMLELEFFESYFSEGKHGKQYVASDDDLTKPEDILQVLRIK</sequence>
<dbReference type="PANTHER" id="PTHR12510:SF4">
    <property type="entry name" value="GAMMA-GLUTAMYLAMINECYCLOTRANSFERASE"/>
    <property type="match status" value="1"/>
</dbReference>
<keyword evidence="5" id="KW-0808">Transferase</keyword>
<dbReference type="InterPro" id="IPR036568">
    <property type="entry name" value="GGCT-like_sf"/>
</dbReference>
<dbReference type="EMBL" id="LRGB01000781">
    <property type="protein sequence ID" value="KZS15909.1"/>
    <property type="molecule type" value="Genomic_DNA"/>
</dbReference>
<feature type="active site" description="Proton acceptor" evidence="2">
    <location>
        <position position="65"/>
    </location>
</feature>
<evidence type="ECO:0000256" key="1">
    <source>
        <dbReference type="ARBA" id="ARBA00008861"/>
    </source>
</evidence>
<keyword evidence="6" id="KW-1185">Reference proteome</keyword>
<dbReference type="GO" id="GO:0005829">
    <property type="term" value="C:cytosol"/>
    <property type="evidence" value="ECO:0007669"/>
    <property type="project" value="TreeGrafter"/>
</dbReference>
<evidence type="ECO:0000259" key="4">
    <source>
        <dbReference type="Pfam" id="PF06094"/>
    </source>
</evidence>
<dbReference type="InterPro" id="IPR013024">
    <property type="entry name" value="GGCT-like"/>
</dbReference>
<accession>A0A164Z3P6</accession>
<evidence type="ECO:0000313" key="6">
    <source>
        <dbReference type="Proteomes" id="UP000076858"/>
    </source>
</evidence>
<dbReference type="SUPFAM" id="SSF110857">
    <property type="entry name" value="Gamma-glutamyl cyclotransferase-like"/>
    <property type="match status" value="1"/>
</dbReference>
<reference evidence="5 6" key="1">
    <citation type="submission" date="2016-03" db="EMBL/GenBank/DDBJ databases">
        <title>EvidentialGene: Evidence-directed Construction of Genes on Genomes.</title>
        <authorList>
            <person name="Gilbert D.G."/>
            <person name="Choi J.-H."/>
            <person name="Mockaitis K."/>
            <person name="Colbourne J."/>
            <person name="Pfrender M."/>
        </authorList>
    </citation>
    <scope>NUCLEOTIDE SEQUENCE [LARGE SCALE GENOMIC DNA]</scope>
    <source>
        <strain evidence="5 6">Xinb3</strain>
        <tissue evidence="5">Complete organism</tissue>
    </source>
</reference>
<comment type="caution">
    <text evidence="5">The sequence shown here is derived from an EMBL/GenBank/DDBJ whole genome shotgun (WGS) entry which is preliminary data.</text>
</comment>